<gene>
    <name evidence="1" type="ORF">RHGRI_037309</name>
</gene>
<dbReference type="AlphaFoldDB" id="A0AAV6HUZ5"/>
<protein>
    <recommendedName>
        <fullName evidence="3">S-locus receptor kinase C-terminal domain-containing protein</fullName>
    </recommendedName>
</protein>
<proteinExistence type="predicted"/>
<sequence length="74" mass="8120">MYPWCVQEDPADRLVMSTVVVMLASDNVTLPQPTQSIFSIGRSVLKSFQSSTNANFISVDEVTISDVVDINSKP</sequence>
<evidence type="ECO:0000313" key="2">
    <source>
        <dbReference type="Proteomes" id="UP000823749"/>
    </source>
</evidence>
<evidence type="ECO:0008006" key="3">
    <source>
        <dbReference type="Google" id="ProtNLM"/>
    </source>
</evidence>
<name>A0AAV6HUZ5_9ERIC</name>
<comment type="caution">
    <text evidence="1">The sequence shown here is derived from an EMBL/GenBank/DDBJ whole genome shotgun (WGS) entry which is preliminary data.</text>
</comment>
<dbReference type="Proteomes" id="UP000823749">
    <property type="component" value="Chromosome 13"/>
</dbReference>
<organism evidence="1 2">
    <name type="scientific">Rhododendron griersonianum</name>
    <dbReference type="NCBI Taxonomy" id="479676"/>
    <lineage>
        <taxon>Eukaryota</taxon>
        <taxon>Viridiplantae</taxon>
        <taxon>Streptophyta</taxon>
        <taxon>Embryophyta</taxon>
        <taxon>Tracheophyta</taxon>
        <taxon>Spermatophyta</taxon>
        <taxon>Magnoliopsida</taxon>
        <taxon>eudicotyledons</taxon>
        <taxon>Gunneridae</taxon>
        <taxon>Pentapetalae</taxon>
        <taxon>asterids</taxon>
        <taxon>Ericales</taxon>
        <taxon>Ericaceae</taxon>
        <taxon>Ericoideae</taxon>
        <taxon>Rhodoreae</taxon>
        <taxon>Rhododendron</taxon>
    </lineage>
</organism>
<keyword evidence="2" id="KW-1185">Reference proteome</keyword>
<reference evidence="1 2" key="1">
    <citation type="submission" date="2020-08" db="EMBL/GenBank/DDBJ databases">
        <title>Plant Genome Project.</title>
        <authorList>
            <person name="Zhang R.-G."/>
        </authorList>
    </citation>
    <scope>NUCLEOTIDE SEQUENCE [LARGE SCALE GENOMIC DNA]</scope>
    <source>
        <strain evidence="1">WSP0</strain>
        <tissue evidence="1">Leaf</tissue>
    </source>
</reference>
<evidence type="ECO:0000313" key="1">
    <source>
        <dbReference type="EMBL" id="KAG5516552.1"/>
    </source>
</evidence>
<accession>A0AAV6HUZ5</accession>
<dbReference type="EMBL" id="JACTNZ010000013">
    <property type="protein sequence ID" value="KAG5516552.1"/>
    <property type="molecule type" value="Genomic_DNA"/>
</dbReference>